<dbReference type="GO" id="GO:0046983">
    <property type="term" value="F:protein dimerization activity"/>
    <property type="evidence" value="ECO:0007669"/>
    <property type="project" value="InterPro"/>
</dbReference>
<dbReference type="Proteomes" id="UP000216020">
    <property type="component" value="Unassembled WGS sequence"/>
</dbReference>
<dbReference type="SUPFAM" id="SSF55874">
    <property type="entry name" value="ATPase domain of HSP90 chaperone/DNA topoisomerase II/histidine kinase"/>
    <property type="match status" value="1"/>
</dbReference>
<dbReference type="SMART" id="SM00091">
    <property type="entry name" value="PAS"/>
    <property type="match status" value="1"/>
</dbReference>
<dbReference type="NCBIfam" id="TIGR00229">
    <property type="entry name" value="sensory_box"/>
    <property type="match status" value="1"/>
</dbReference>
<dbReference type="PROSITE" id="PS50112">
    <property type="entry name" value="PAS"/>
    <property type="match status" value="1"/>
</dbReference>
<feature type="coiled-coil region" evidence="4">
    <location>
        <begin position="177"/>
        <end position="204"/>
    </location>
</feature>
<keyword evidence="2" id="KW-0418">Kinase</keyword>
<organism evidence="8 9">
    <name type="scientific">Bordetella genomosp. 10</name>
    <dbReference type="NCBI Taxonomy" id="1416804"/>
    <lineage>
        <taxon>Bacteria</taxon>
        <taxon>Pseudomonadati</taxon>
        <taxon>Pseudomonadota</taxon>
        <taxon>Betaproteobacteria</taxon>
        <taxon>Burkholderiales</taxon>
        <taxon>Alcaligenaceae</taxon>
        <taxon>Bordetella</taxon>
    </lineage>
</organism>
<feature type="domain" description="PAS" evidence="7">
    <location>
        <begin position="58"/>
        <end position="137"/>
    </location>
</feature>
<dbReference type="SMART" id="SM00387">
    <property type="entry name" value="HATPase_c"/>
    <property type="match status" value="1"/>
</dbReference>
<reference evidence="9" key="1">
    <citation type="submission" date="2017-05" db="EMBL/GenBank/DDBJ databases">
        <title>Complete and WGS of Bordetella genogroups.</title>
        <authorList>
            <person name="Spilker T."/>
            <person name="Lipuma J."/>
        </authorList>
    </citation>
    <scope>NUCLEOTIDE SEQUENCE [LARGE SCALE GENOMIC DNA]</scope>
    <source>
        <strain evidence="9">AU16122</strain>
    </source>
</reference>
<dbReference type="GO" id="GO:0000155">
    <property type="term" value="F:phosphorelay sensor kinase activity"/>
    <property type="evidence" value="ECO:0007669"/>
    <property type="project" value="InterPro"/>
</dbReference>
<dbReference type="InterPro" id="IPR003594">
    <property type="entry name" value="HATPase_dom"/>
</dbReference>
<feature type="region of interest" description="Disordered" evidence="5">
    <location>
        <begin position="34"/>
        <end position="53"/>
    </location>
</feature>
<dbReference type="InterPro" id="IPR035965">
    <property type="entry name" value="PAS-like_dom_sf"/>
</dbReference>
<dbReference type="PANTHER" id="PTHR24421:SF59">
    <property type="entry name" value="OXYGEN SENSOR HISTIDINE KINASE NREB"/>
    <property type="match status" value="1"/>
</dbReference>
<dbReference type="InterPro" id="IPR000014">
    <property type="entry name" value="PAS"/>
</dbReference>
<dbReference type="InterPro" id="IPR050482">
    <property type="entry name" value="Sensor_HK_TwoCompSys"/>
</dbReference>
<dbReference type="Gene3D" id="3.30.450.20">
    <property type="entry name" value="PAS domain"/>
    <property type="match status" value="1"/>
</dbReference>
<dbReference type="AlphaFoldDB" id="A0A261S1I7"/>
<evidence type="ECO:0000256" key="2">
    <source>
        <dbReference type="ARBA" id="ARBA00022777"/>
    </source>
</evidence>
<dbReference type="EMBL" id="NEVM01000005">
    <property type="protein sequence ID" value="OZI31198.1"/>
    <property type="molecule type" value="Genomic_DNA"/>
</dbReference>
<evidence type="ECO:0000313" key="8">
    <source>
        <dbReference type="EMBL" id="OZI31198.1"/>
    </source>
</evidence>
<dbReference type="Gene3D" id="1.20.5.1930">
    <property type="match status" value="1"/>
</dbReference>
<keyword evidence="1" id="KW-0808">Transferase</keyword>
<dbReference type="PROSITE" id="PS50109">
    <property type="entry name" value="HIS_KIN"/>
    <property type="match status" value="1"/>
</dbReference>
<evidence type="ECO:0000256" key="3">
    <source>
        <dbReference type="ARBA" id="ARBA00023012"/>
    </source>
</evidence>
<evidence type="ECO:0000256" key="4">
    <source>
        <dbReference type="SAM" id="Coils"/>
    </source>
</evidence>
<dbReference type="OrthoDB" id="9792869at2"/>
<feature type="domain" description="Histidine kinase" evidence="6">
    <location>
        <begin position="212"/>
        <end position="404"/>
    </location>
</feature>
<evidence type="ECO:0000256" key="1">
    <source>
        <dbReference type="ARBA" id="ARBA00022679"/>
    </source>
</evidence>
<evidence type="ECO:0000259" key="7">
    <source>
        <dbReference type="PROSITE" id="PS50112"/>
    </source>
</evidence>
<evidence type="ECO:0000256" key="5">
    <source>
        <dbReference type="SAM" id="MobiDB-lite"/>
    </source>
</evidence>
<dbReference type="InterPro" id="IPR011712">
    <property type="entry name" value="Sig_transdc_His_kin_sub3_dim/P"/>
</dbReference>
<name>A0A261S1I7_9BORD</name>
<evidence type="ECO:0000259" key="6">
    <source>
        <dbReference type="PROSITE" id="PS50109"/>
    </source>
</evidence>
<keyword evidence="4" id="KW-0175">Coiled coil</keyword>
<dbReference type="Gene3D" id="3.30.565.10">
    <property type="entry name" value="Histidine kinase-like ATPase, C-terminal domain"/>
    <property type="match status" value="1"/>
</dbReference>
<protein>
    <recommendedName>
        <fullName evidence="10">Histidine kinase</fullName>
    </recommendedName>
</protein>
<sequence length="411" mass="44525">MPSVLPSLLLALACAALGFLAARWLQRRAPASVPPPSAAAAGGRPGCENKAPRAAAPSESRLYGIIQAAMEAIITVDASQTIIIFNPAAERIFLCPAAEAIGTSLNRFIPPRFRHTHPQDLARFGRTGVSERQMGGDRKVTGLRANGEEFPLEASISQWEDEHGKLYTVQLRDVTERERANRELELSRNELTRLSTAIQNIREEEKAHIARELHDDLGQSLTAMKMGLSLLEGMLPPDAAAARAQAAALHALINATVGSVRRIASNLRPVMLDDLGLFAAVEWLAQDFSERYAIETDVHVSGEQIALGHELTTAVFRIVQEAFTNTARHAGATRISLRLECDAQQCRIDIRDNGVGATPSQMAKAESFGLLGIRERVRLLGGTLVLDSEPAKGFRLTATVPIAIDTAEETL</sequence>
<accession>A0A261S1I7</accession>
<dbReference type="GO" id="GO:0016020">
    <property type="term" value="C:membrane"/>
    <property type="evidence" value="ECO:0007669"/>
    <property type="project" value="InterPro"/>
</dbReference>
<dbReference type="Pfam" id="PF07730">
    <property type="entry name" value="HisKA_3"/>
    <property type="match status" value="1"/>
</dbReference>
<keyword evidence="3" id="KW-0902">Two-component regulatory system</keyword>
<keyword evidence="9" id="KW-1185">Reference proteome</keyword>
<comment type="caution">
    <text evidence="8">The sequence shown here is derived from an EMBL/GenBank/DDBJ whole genome shotgun (WGS) entry which is preliminary data.</text>
</comment>
<dbReference type="Pfam" id="PF13426">
    <property type="entry name" value="PAS_9"/>
    <property type="match status" value="1"/>
</dbReference>
<evidence type="ECO:0000313" key="9">
    <source>
        <dbReference type="Proteomes" id="UP000216020"/>
    </source>
</evidence>
<dbReference type="CDD" id="cd00130">
    <property type="entry name" value="PAS"/>
    <property type="match status" value="1"/>
</dbReference>
<dbReference type="InterPro" id="IPR005467">
    <property type="entry name" value="His_kinase_dom"/>
</dbReference>
<dbReference type="SUPFAM" id="SSF55785">
    <property type="entry name" value="PYP-like sensor domain (PAS domain)"/>
    <property type="match status" value="1"/>
</dbReference>
<dbReference type="Pfam" id="PF02518">
    <property type="entry name" value="HATPase_c"/>
    <property type="match status" value="1"/>
</dbReference>
<dbReference type="PANTHER" id="PTHR24421">
    <property type="entry name" value="NITRATE/NITRITE SENSOR PROTEIN NARX-RELATED"/>
    <property type="match status" value="1"/>
</dbReference>
<dbReference type="InterPro" id="IPR036890">
    <property type="entry name" value="HATPase_C_sf"/>
</dbReference>
<dbReference type="CDD" id="cd16917">
    <property type="entry name" value="HATPase_UhpB-NarQ-NarX-like"/>
    <property type="match status" value="1"/>
</dbReference>
<gene>
    <name evidence="8" type="ORF">CAL29_25040</name>
</gene>
<evidence type="ECO:0008006" key="10">
    <source>
        <dbReference type="Google" id="ProtNLM"/>
    </source>
</evidence>
<proteinExistence type="predicted"/>